<keyword evidence="1" id="KW-0328">Glycosyltransferase</keyword>
<dbReference type="OrthoDB" id="5327200at2"/>
<dbReference type="InterPro" id="IPR029057">
    <property type="entry name" value="PRTase-like"/>
</dbReference>
<dbReference type="GO" id="GO:0016757">
    <property type="term" value="F:glycosyltransferase activity"/>
    <property type="evidence" value="ECO:0007669"/>
    <property type="project" value="UniProtKB-KW"/>
</dbReference>
<dbReference type="PANTHER" id="PTHR43363:SF1">
    <property type="entry name" value="HYPOXANTHINE-GUANINE PHOSPHORIBOSYLTRANSFERASE"/>
    <property type="match status" value="1"/>
</dbReference>
<accession>C8PIQ7</accession>
<dbReference type="EMBL" id="ACYG01000027">
    <property type="protein sequence ID" value="EEV16812.1"/>
    <property type="molecule type" value="Genomic_DNA"/>
</dbReference>
<evidence type="ECO:0000256" key="1">
    <source>
        <dbReference type="ARBA" id="ARBA00022676"/>
    </source>
</evidence>
<evidence type="ECO:0000259" key="3">
    <source>
        <dbReference type="Pfam" id="PF00156"/>
    </source>
</evidence>
<dbReference type="RefSeq" id="WP_005871628.1">
    <property type="nucleotide sequence ID" value="NZ_ACYG01000027.1"/>
</dbReference>
<comment type="caution">
    <text evidence="4">The sequence shown here is derived from an EMBL/GenBank/DDBJ whole genome shotgun (WGS) entry which is preliminary data.</text>
</comment>
<proteinExistence type="predicted"/>
<organism evidence="4 5">
    <name type="scientific">Campylobacter gracilis RM3268</name>
    <dbReference type="NCBI Taxonomy" id="553220"/>
    <lineage>
        <taxon>Bacteria</taxon>
        <taxon>Pseudomonadati</taxon>
        <taxon>Campylobacterota</taxon>
        <taxon>Epsilonproteobacteria</taxon>
        <taxon>Campylobacterales</taxon>
        <taxon>Campylobacteraceae</taxon>
        <taxon>Campylobacter</taxon>
    </lineage>
</organism>
<dbReference type="PANTHER" id="PTHR43363">
    <property type="entry name" value="HYPOXANTHINE PHOSPHORIBOSYLTRANSFERASE"/>
    <property type="match status" value="1"/>
</dbReference>
<dbReference type="SUPFAM" id="SSF53271">
    <property type="entry name" value="PRTase-like"/>
    <property type="match status" value="1"/>
</dbReference>
<dbReference type="eggNOG" id="COG2236">
    <property type="taxonomic scope" value="Bacteria"/>
</dbReference>
<dbReference type="Gene3D" id="3.40.50.2020">
    <property type="match status" value="1"/>
</dbReference>
<protein>
    <submittedName>
        <fullName evidence="4">Phosphoribosyl transferase domain protein</fullName>
    </submittedName>
</protein>
<dbReference type="CDD" id="cd06223">
    <property type="entry name" value="PRTases_typeI"/>
    <property type="match status" value="1"/>
</dbReference>
<evidence type="ECO:0000313" key="4">
    <source>
        <dbReference type="EMBL" id="EEV16812.1"/>
    </source>
</evidence>
<evidence type="ECO:0000256" key="2">
    <source>
        <dbReference type="ARBA" id="ARBA00022679"/>
    </source>
</evidence>
<dbReference type="Proteomes" id="UP000005709">
    <property type="component" value="Unassembled WGS sequence"/>
</dbReference>
<feature type="domain" description="Phosphoribosyltransferase" evidence="3">
    <location>
        <begin position="12"/>
        <end position="143"/>
    </location>
</feature>
<dbReference type="AlphaFoldDB" id="C8PIQ7"/>
<keyword evidence="2 4" id="KW-0808">Transferase</keyword>
<evidence type="ECO:0000313" key="5">
    <source>
        <dbReference type="Proteomes" id="UP000005709"/>
    </source>
</evidence>
<sequence length="149" mass="17388">MRFYSFDEMDRDARVIAKQVRDEFMPDAIVAIARGGLTFGHALANALDMRTIFSINSIHYADTKKLDTIDVFNVPDLELYKRVLLVDDIIDSGDSMVEIKRVLLEKFPQIELKTAVIFYKPKALIQPDFKISKTDEWINFFWENYTIEE</sequence>
<dbReference type="InterPro" id="IPR000836">
    <property type="entry name" value="PRTase_dom"/>
</dbReference>
<gene>
    <name evidence="4" type="ORF">CAMGR0001_1106</name>
</gene>
<name>C8PIQ7_9BACT</name>
<dbReference type="Pfam" id="PF00156">
    <property type="entry name" value="Pribosyltran"/>
    <property type="match status" value="1"/>
</dbReference>
<reference evidence="4 5" key="1">
    <citation type="submission" date="2009-07" db="EMBL/GenBank/DDBJ databases">
        <authorList>
            <person name="Madupu R."/>
            <person name="Sebastian Y."/>
            <person name="Durkin A.S."/>
            <person name="Torralba M."/>
            <person name="Methe B."/>
            <person name="Sutton G.G."/>
            <person name="Strausberg R.L."/>
            <person name="Nelson K.E."/>
        </authorList>
    </citation>
    <scope>NUCLEOTIDE SEQUENCE [LARGE SCALE GENOMIC DNA]</scope>
    <source>
        <strain evidence="4 5">RM3268</strain>
    </source>
</reference>
<keyword evidence="5" id="KW-1185">Reference proteome</keyword>
<dbReference type="STRING" id="824.CGRAC_1023"/>